<dbReference type="InterPro" id="IPR051784">
    <property type="entry name" value="Nod_factor_ABC_transporter"/>
</dbReference>
<reference evidence="7" key="1">
    <citation type="journal article" date="2014" name="Int. J. Syst. Evol. Microbiol.">
        <title>Complete genome sequence of Corynebacterium casei LMG S-19264T (=DSM 44701T), isolated from a smear-ripened cheese.</title>
        <authorList>
            <consortium name="US DOE Joint Genome Institute (JGI-PGF)"/>
            <person name="Walter F."/>
            <person name="Albersmeier A."/>
            <person name="Kalinowski J."/>
            <person name="Ruckert C."/>
        </authorList>
    </citation>
    <scope>NUCLEOTIDE SEQUENCE</scope>
    <source>
        <strain evidence="7">JCM 4369</strain>
    </source>
</reference>
<gene>
    <name evidence="7" type="ORF">GCM10010260_12760</name>
</gene>
<dbReference type="InterPro" id="IPR013525">
    <property type="entry name" value="ABC2_TM"/>
</dbReference>
<evidence type="ECO:0000256" key="5">
    <source>
        <dbReference type="SAM" id="Phobius"/>
    </source>
</evidence>
<comment type="caution">
    <text evidence="7">The sequence shown here is derived from an EMBL/GenBank/DDBJ whole genome shotgun (WGS) entry which is preliminary data.</text>
</comment>
<evidence type="ECO:0000313" key="8">
    <source>
        <dbReference type="Proteomes" id="UP000618795"/>
    </source>
</evidence>
<dbReference type="EMBL" id="BMTD01000002">
    <property type="protein sequence ID" value="GGU81735.1"/>
    <property type="molecule type" value="Genomic_DNA"/>
</dbReference>
<dbReference type="GO" id="GO:0140359">
    <property type="term" value="F:ABC-type transporter activity"/>
    <property type="evidence" value="ECO:0007669"/>
    <property type="project" value="InterPro"/>
</dbReference>
<dbReference type="AlphaFoldDB" id="A0A918I730"/>
<sequence>MREGALARWLGVGVTASRIGFREFAAFYTWRTWVFGWFLRLVTQVVFFSAVGSLSGSGERVRYLAVGNASVIVCVEALVVITTTVRERDQGTLALQVAAPTDFAVTYLFRGAYCLLIGIVSGTLVYALATVFFSLPAPVPRVLCVPFFLGVIGASAYGWGTFIGAWVLRRPGMQWLVLNLSYLSMMAFCGVNVPTGYWPSGITFAAELLPLTHGLRALRALLAGSPASAVLPELGTEALIGAFWLMAGVAALRWAIAGERRRGTIELSA</sequence>
<evidence type="ECO:0000256" key="4">
    <source>
        <dbReference type="ARBA" id="ARBA00023136"/>
    </source>
</evidence>
<keyword evidence="8" id="KW-1185">Reference proteome</keyword>
<name>A0A918I730_9ACTN</name>
<feature type="transmembrane region" description="Helical" evidence="5">
    <location>
        <begin position="116"/>
        <end position="135"/>
    </location>
</feature>
<feature type="transmembrane region" description="Helical" evidence="5">
    <location>
        <begin position="147"/>
        <end position="168"/>
    </location>
</feature>
<dbReference type="GO" id="GO:0016020">
    <property type="term" value="C:membrane"/>
    <property type="evidence" value="ECO:0007669"/>
    <property type="project" value="UniProtKB-SubCell"/>
</dbReference>
<feature type="transmembrane region" description="Helical" evidence="5">
    <location>
        <begin position="63"/>
        <end position="85"/>
    </location>
</feature>
<feature type="transmembrane region" description="Helical" evidence="5">
    <location>
        <begin position="238"/>
        <end position="256"/>
    </location>
</feature>
<dbReference type="Pfam" id="PF01061">
    <property type="entry name" value="ABC2_membrane"/>
    <property type="match status" value="1"/>
</dbReference>
<organism evidence="7 8">
    <name type="scientific">Streptomyces filipinensis</name>
    <dbReference type="NCBI Taxonomy" id="66887"/>
    <lineage>
        <taxon>Bacteria</taxon>
        <taxon>Bacillati</taxon>
        <taxon>Actinomycetota</taxon>
        <taxon>Actinomycetes</taxon>
        <taxon>Kitasatosporales</taxon>
        <taxon>Streptomycetaceae</taxon>
        <taxon>Streptomyces</taxon>
    </lineage>
</organism>
<evidence type="ECO:0000259" key="6">
    <source>
        <dbReference type="Pfam" id="PF01061"/>
    </source>
</evidence>
<feature type="domain" description="ABC-2 type transporter transmembrane" evidence="6">
    <location>
        <begin position="29"/>
        <end position="221"/>
    </location>
</feature>
<keyword evidence="4 5" id="KW-0472">Membrane</keyword>
<evidence type="ECO:0000256" key="3">
    <source>
        <dbReference type="ARBA" id="ARBA00022989"/>
    </source>
</evidence>
<comment type="subcellular location">
    <subcellularLocation>
        <location evidence="1">Membrane</location>
        <topology evidence="1">Multi-pass membrane protein</topology>
    </subcellularLocation>
</comment>
<keyword evidence="2 5" id="KW-0812">Transmembrane</keyword>
<dbReference type="PANTHER" id="PTHR43229:SF6">
    <property type="entry name" value="ABC-TYPE MULTIDRUG TRANSPORT SYSTEM, PERMEASE COMPONENT"/>
    <property type="match status" value="1"/>
</dbReference>
<proteinExistence type="predicted"/>
<evidence type="ECO:0000256" key="1">
    <source>
        <dbReference type="ARBA" id="ARBA00004141"/>
    </source>
</evidence>
<dbReference type="Proteomes" id="UP000618795">
    <property type="component" value="Unassembled WGS sequence"/>
</dbReference>
<reference evidence="7" key="2">
    <citation type="submission" date="2020-09" db="EMBL/GenBank/DDBJ databases">
        <authorList>
            <person name="Sun Q."/>
            <person name="Ohkuma M."/>
        </authorList>
    </citation>
    <scope>NUCLEOTIDE SEQUENCE</scope>
    <source>
        <strain evidence="7">JCM 4369</strain>
    </source>
</reference>
<dbReference type="PANTHER" id="PTHR43229">
    <property type="entry name" value="NODULATION PROTEIN J"/>
    <property type="match status" value="1"/>
</dbReference>
<feature type="transmembrane region" description="Helical" evidence="5">
    <location>
        <begin position="175"/>
        <end position="193"/>
    </location>
</feature>
<evidence type="ECO:0000313" key="7">
    <source>
        <dbReference type="EMBL" id="GGU81735.1"/>
    </source>
</evidence>
<feature type="transmembrane region" description="Helical" evidence="5">
    <location>
        <begin position="32"/>
        <end position="51"/>
    </location>
</feature>
<protein>
    <recommendedName>
        <fullName evidence="6">ABC-2 type transporter transmembrane domain-containing protein</fullName>
    </recommendedName>
</protein>
<keyword evidence="3 5" id="KW-1133">Transmembrane helix</keyword>
<accession>A0A918I730</accession>
<evidence type="ECO:0000256" key="2">
    <source>
        <dbReference type="ARBA" id="ARBA00022692"/>
    </source>
</evidence>